<reference evidence="14" key="1">
    <citation type="submission" date="2002-12" db="EMBL/GenBank/DDBJ databases">
        <title>Complete genome sequence of Vibrio vulnificus CMCP6.</title>
        <authorList>
            <person name="Rhee J.H."/>
            <person name="Kim S.Y."/>
            <person name="Chung S.S."/>
            <person name="Kim J.J."/>
            <person name="Moon Y.H."/>
            <person name="Jeong H."/>
            <person name="Choy H.E."/>
        </authorList>
    </citation>
    <scope>NUCLEOTIDE SEQUENCE [LARGE SCALE GENOMIC DNA]</scope>
    <source>
        <strain evidence="14">CMCP6</strain>
    </source>
</reference>
<dbReference type="KEGG" id="vvu:VV1_2750"/>
<keyword evidence="6" id="KW-0997">Cell inner membrane</keyword>
<accession>A0A3Q0L6B8</accession>
<evidence type="ECO:0000256" key="8">
    <source>
        <dbReference type="ARBA" id="ARBA00022989"/>
    </source>
</evidence>
<evidence type="ECO:0000256" key="7">
    <source>
        <dbReference type="ARBA" id="ARBA00022692"/>
    </source>
</evidence>
<evidence type="ECO:0000256" key="10">
    <source>
        <dbReference type="ARBA" id="ARBA00040780"/>
    </source>
</evidence>
<feature type="domain" description="ABC transmembrane type-1" evidence="12">
    <location>
        <begin position="73"/>
        <end position="285"/>
    </location>
</feature>
<reference evidence="13 14" key="3">
    <citation type="journal article" date="2011" name="Mol. Syst. Biol.">
        <title>Integrative genome-scale metabolic analysis of Vibrio vulnificus for drug targeting and discovery.</title>
        <authorList>
            <person name="Kim H.U."/>
            <person name="Kim S.Y."/>
            <person name="Jeong H."/>
            <person name="Kim T.Y."/>
            <person name="Kim J.J."/>
            <person name="Choy H.E."/>
            <person name="Yi K.Y."/>
            <person name="Rhee J.H."/>
            <person name="Lee S.Y."/>
        </authorList>
    </citation>
    <scope>NUCLEOTIDE SEQUENCE [LARGE SCALE GENOMIC DNA]</scope>
    <source>
        <strain evidence="13 14">CMCP6</strain>
    </source>
</reference>
<evidence type="ECO:0000256" key="1">
    <source>
        <dbReference type="ARBA" id="ARBA00004429"/>
    </source>
</evidence>
<proteinExistence type="inferred from homology"/>
<keyword evidence="8 11" id="KW-1133">Transmembrane helix</keyword>
<dbReference type="Proteomes" id="UP000002275">
    <property type="component" value="Chromosome I"/>
</dbReference>
<keyword evidence="9 11" id="KW-0472">Membrane</keyword>
<dbReference type="PANTHER" id="PTHR43227:SF9">
    <property type="entry name" value="SN-GLYCEROL-3-PHOSPHATE TRANSPORT SYSTEM PERMEASE PROTEIN UGPA"/>
    <property type="match status" value="1"/>
</dbReference>
<evidence type="ECO:0000256" key="3">
    <source>
        <dbReference type="ARBA" id="ARBA00011557"/>
    </source>
</evidence>
<feature type="transmembrane region" description="Helical" evidence="11">
    <location>
        <begin position="73"/>
        <end position="96"/>
    </location>
</feature>
<dbReference type="Pfam" id="PF00528">
    <property type="entry name" value="BPD_transp_1"/>
    <property type="match status" value="1"/>
</dbReference>
<evidence type="ECO:0000256" key="2">
    <source>
        <dbReference type="ARBA" id="ARBA00008852"/>
    </source>
</evidence>
<comment type="similarity">
    <text evidence="2">Belongs to the binding-protein-dependent transport system permease family. UgpAE subfamily.</text>
</comment>
<dbReference type="InterPro" id="IPR000515">
    <property type="entry name" value="MetI-like"/>
</dbReference>
<evidence type="ECO:0000259" key="12">
    <source>
        <dbReference type="PROSITE" id="PS50928"/>
    </source>
</evidence>
<dbReference type="InterPro" id="IPR035906">
    <property type="entry name" value="MetI-like_sf"/>
</dbReference>
<reference evidence="13 14" key="2">
    <citation type="journal article" date="2003" name="Infect. Immun.">
        <title>Characterization and pathogenic significance of Vibrio vulnificus antigens preferentially expressed in septicemic patients.</title>
        <authorList>
            <person name="Kim Y.R."/>
            <person name="Lee S.E."/>
            <person name="Kim C.M."/>
            <person name="Kim S.Y."/>
            <person name="Shin E.K."/>
            <person name="Shin D.H."/>
            <person name="Chung S.S."/>
            <person name="Choy H.E."/>
            <person name="Progulske-Fox A."/>
            <person name="Hillman J.D."/>
            <person name="Handfield M."/>
            <person name="Rhee J.H."/>
        </authorList>
    </citation>
    <scope>NUCLEOTIDE SEQUENCE [LARGE SCALE GENOMIC DNA]</scope>
    <source>
        <strain evidence="13 14">CMCP6</strain>
    </source>
</reference>
<name>A0A3Q0L6B8_VIBVU</name>
<evidence type="ECO:0000313" key="13">
    <source>
        <dbReference type="EMBL" id="AAO11094.1"/>
    </source>
</evidence>
<keyword evidence="7 11" id="KW-0812">Transmembrane</keyword>
<sequence>MTVERRQHFSHTPLPYLLLAPQIVIIGVFFIYPAAQAIYLSFMLEDPWGLSSTFVWFENYQLLFTSSDYLESLGFTLLFSVLVSFLSLALALLLAVKADNIIHGQGPYRITLTWVYAVAPAVAGIIGGFLFNPHIGVLTDLFERLGWQFSFQTDPVDATIALVLVSVWKQISVNFVYFLAGLQSISYAVREAALLDCQSDNKRFWTITFPLLAPTGFFLLVINLTYAFFETFGVIDTMTNGGPGGSTTSLVYKVYRDGFVGADLGGSSAQSVVLLVLVLLLTWLQFRFVEKRVHY</sequence>
<evidence type="ECO:0000256" key="9">
    <source>
        <dbReference type="ARBA" id="ARBA00023136"/>
    </source>
</evidence>
<evidence type="ECO:0000256" key="11">
    <source>
        <dbReference type="RuleBase" id="RU363032"/>
    </source>
</evidence>
<comment type="subcellular location">
    <subcellularLocation>
        <location evidence="1">Cell inner membrane</location>
        <topology evidence="1">Multi-pass membrane protein</topology>
    </subcellularLocation>
    <subcellularLocation>
        <location evidence="11">Cell membrane</location>
        <topology evidence="11">Multi-pass membrane protein</topology>
    </subcellularLocation>
</comment>
<dbReference type="Gene3D" id="1.10.3720.10">
    <property type="entry name" value="MetI-like"/>
    <property type="match status" value="1"/>
</dbReference>
<keyword evidence="4 11" id="KW-0813">Transport</keyword>
<gene>
    <name evidence="13" type="ordered locus">VV1_2750</name>
</gene>
<dbReference type="PROSITE" id="PS50928">
    <property type="entry name" value="ABC_TM1"/>
    <property type="match status" value="1"/>
</dbReference>
<feature type="transmembrane region" description="Helical" evidence="11">
    <location>
        <begin position="16"/>
        <end position="42"/>
    </location>
</feature>
<evidence type="ECO:0000256" key="6">
    <source>
        <dbReference type="ARBA" id="ARBA00022519"/>
    </source>
</evidence>
<dbReference type="EMBL" id="AE016795">
    <property type="protein sequence ID" value="AAO11094.1"/>
    <property type="molecule type" value="Genomic_DNA"/>
</dbReference>
<dbReference type="GO" id="GO:0055085">
    <property type="term" value="P:transmembrane transport"/>
    <property type="evidence" value="ECO:0007669"/>
    <property type="project" value="InterPro"/>
</dbReference>
<evidence type="ECO:0000256" key="4">
    <source>
        <dbReference type="ARBA" id="ARBA00022448"/>
    </source>
</evidence>
<evidence type="ECO:0000313" key="14">
    <source>
        <dbReference type="Proteomes" id="UP000002275"/>
    </source>
</evidence>
<keyword evidence="5" id="KW-1003">Cell membrane</keyword>
<organism evidence="13 14">
    <name type="scientific">Vibrio vulnificus (strain CMCP6)</name>
    <dbReference type="NCBI Taxonomy" id="216895"/>
    <lineage>
        <taxon>Bacteria</taxon>
        <taxon>Pseudomonadati</taxon>
        <taxon>Pseudomonadota</taxon>
        <taxon>Gammaproteobacteria</taxon>
        <taxon>Vibrionales</taxon>
        <taxon>Vibrionaceae</taxon>
        <taxon>Vibrio</taxon>
    </lineage>
</organism>
<feature type="transmembrane region" description="Helical" evidence="11">
    <location>
        <begin position="269"/>
        <end position="289"/>
    </location>
</feature>
<feature type="transmembrane region" description="Helical" evidence="11">
    <location>
        <begin position="108"/>
        <end position="131"/>
    </location>
</feature>
<comment type="subunit">
    <text evidence="3">The complex is composed of two ATP-binding proteins (UgpC), two transmembrane proteins (UgpA and UgpE) and a solute-binding protein (UgpB).</text>
</comment>
<dbReference type="AlphaFoldDB" id="A0A3Q0L6B8"/>
<protein>
    <recommendedName>
        <fullName evidence="10">sn-glycerol-3-phosphate transport system permease protein UgpA</fullName>
    </recommendedName>
</protein>
<dbReference type="InterPro" id="IPR050809">
    <property type="entry name" value="UgpAE/MalFG_permease"/>
</dbReference>
<evidence type="ECO:0000256" key="5">
    <source>
        <dbReference type="ARBA" id="ARBA00022475"/>
    </source>
</evidence>
<feature type="transmembrane region" description="Helical" evidence="11">
    <location>
        <begin position="209"/>
        <end position="229"/>
    </location>
</feature>
<dbReference type="GO" id="GO:0005886">
    <property type="term" value="C:plasma membrane"/>
    <property type="evidence" value="ECO:0007669"/>
    <property type="project" value="UniProtKB-SubCell"/>
</dbReference>
<dbReference type="SUPFAM" id="SSF161098">
    <property type="entry name" value="MetI-like"/>
    <property type="match status" value="1"/>
</dbReference>
<dbReference type="PANTHER" id="PTHR43227">
    <property type="entry name" value="BLL4140 PROTEIN"/>
    <property type="match status" value="1"/>
</dbReference>